<sequence length="683" mass="76354">MDVNYPTVNDQPQDAMSAPQQGRMSHTGNKAVQGAPTAVVNGPAEDKLKQAGSPVQGGGSPAPANFEHTAPTFYQEPDPEVGTQSRAPAGPTGMLGHNFVKVNRIYWLGWLANMFYWGALVFYVYTRIRYTLSGLGSKYEFYGIVLLVVECLGATTILQYGTNLLFRSVHEKYPRDPDNPSKPLTKLPYHIRVMVPCYKEDLDIVQRTITAAAAAELPRGCHRTIYLCDDGKDQEKRRWINSLGPDFVYVSGRQRPKGEMNGKSGNLNNVCSQLYPTGVPIPGTELICIFDADQIAKKHFFLAMVPLFDGGDDVAMVLSPQAFHNLNNHTDIFNHSNIHFWEYMQPGYESLGFISCTGTNFLVRARAFQDVGWSPTYTLTEDFALGMELKKNKWQCRYMCDYLAVGEAPHEIRNCFQQRSRWTKGHFQIIFNPKHCPLFQRKLSLPMRLLYCSGVWAYVVGAITTPTFILIPMITVWIGVFPIVISRHFALAATIYGVATNLLQYLVTKYSHTEALWFANLANNLLWWAYVKAAWRSLMARIFFCCSQITFKATAKGKGKLAVTAFGDLWLHCTVFIVLTATIAIGIWQLLDGAAVLSPLLISVLWAAYAAIPSFLLLLYSIFGPGLVMQYFCKFCFIGSWLCACGALGLLWAIKNYTSAEFSGGVAADKDSGVLFRYIHRLG</sequence>
<feature type="transmembrane region" description="Helical" evidence="8">
    <location>
        <begin position="449"/>
        <end position="471"/>
    </location>
</feature>
<evidence type="ECO:0000256" key="7">
    <source>
        <dbReference type="SAM" id="MobiDB-lite"/>
    </source>
</evidence>
<evidence type="ECO:0000256" key="3">
    <source>
        <dbReference type="ARBA" id="ARBA00022679"/>
    </source>
</evidence>
<keyword evidence="10" id="KW-1185">Reference proteome</keyword>
<evidence type="ECO:0000313" key="9">
    <source>
        <dbReference type="EMBL" id="KAK9810557.1"/>
    </source>
</evidence>
<evidence type="ECO:0000256" key="8">
    <source>
        <dbReference type="SAM" id="Phobius"/>
    </source>
</evidence>
<dbReference type="SUPFAM" id="SSF53448">
    <property type="entry name" value="Nucleotide-diphospho-sugar transferases"/>
    <property type="match status" value="1"/>
</dbReference>
<feature type="transmembrane region" description="Helical" evidence="8">
    <location>
        <begin position="141"/>
        <end position="166"/>
    </location>
</feature>
<dbReference type="InterPro" id="IPR029044">
    <property type="entry name" value="Nucleotide-diphossugar_trans"/>
</dbReference>
<evidence type="ECO:0000256" key="4">
    <source>
        <dbReference type="ARBA" id="ARBA00022692"/>
    </source>
</evidence>
<gene>
    <name evidence="9" type="ORF">WJX73_000559</name>
</gene>
<feature type="compositionally biased region" description="Polar residues" evidence="7">
    <location>
        <begin position="1"/>
        <end position="30"/>
    </location>
</feature>
<accession>A0AAW1PP38</accession>
<evidence type="ECO:0000256" key="5">
    <source>
        <dbReference type="ARBA" id="ARBA00022989"/>
    </source>
</evidence>
<keyword evidence="3" id="KW-0808">Transferase</keyword>
<dbReference type="Proteomes" id="UP001465755">
    <property type="component" value="Unassembled WGS sequence"/>
</dbReference>
<dbReference type="Gene3D" id="3.90.550.10">
    <property type="entry name" value="Spore Coat Polysaccharide Biosynthesis Protein SpsA, Chain A"/>
    <property type="match status" value="1"/>
</dbReference>
<dbReference type="PANTHER" id="PTHR43867">
    <property type="entry name" value="CELLULOSE SYNTHASE CATALYTIC SUBUNIT A [UDP-FORMING]"/>
    <property type="match status" value="1"/>
</dbReference>
<feature type="transmembrane region" description="Helical" evidence="8">
    <location>
        <begin position="569"/>
        <end position="588"/>
    </location>
</feature>
<proteinExistence type="predicted"/>
<comment type="caution">
    <text evidence="9">The sequence shown here is derived from an EMBL/GenBank/DDBJ whole genome shotgun (WGS) entry which is preliminary data.</text>
</comment>
<comment type="subcellular location">
    <subcellularLocation>
        <location evidence="1">Membrane</location>
        <topology evidence="1">Multi-pass membrane protein</topology>
    </subcellularLocation>
</comment>
<evidence type="ECO:0008006" key="11">
    <source>
        <dbReference type="Google" id="ProtNLM"/>
    </source>
</evidence>
<dbReference type="EMBL" id="JALJOQ010000015">
    <property type="protein sequence ID" value="KAK9810557.1"/>
    <property type="molecule type" value="Genomic_DNA"/>
</dbReference>
<dbReference type="InterPro" id="IPR050321">
    <property type="entry name" value="Glycosyltr_2/OpgH_subfam"/>
</dbReference>
<organism evidence="9 10">
    <name type="scientific">Symbiochloris irregularis</name>
    <dbReference type="NCBI Taxonomy" id="706552"/>
    <lineage>
        <taxon>Eukaryota</taxon>
        <taxon>Viridiplantae</taxon>
        <taxon>Chlorophyta</taxon>
        <taxon>core chlorophytes</taxon>
        <taxon>Trebouxiophyceae</taxon>
        <taxon>Trebouxiales</taxon>
        <taxon>Trebouxiaceae</taxon>
        <taxon>Symbiochloris</taxon>
    </lineage>
</organism>
<feature type="transmembrane region" description="Helical" evidence="8">
    <location>
        <begin position="600"/>
        <end position="623"/>
    </location>
</feature>
<feature type="transmembrane region" description="Helical" evidence="8">
    <location>
        <begin position="629"/>
        <end position="654"/>
    </location>
</feature>
<dbReference type="PANTHER" id="PTHR43867:SF2">
    <property type="entry name" value="CELLULOSE SYNTHASE CATALYTIC SUBUNIT A [UDP-FORMING]"/>
    <property type="match status" value="1"/>
</dbReference>
<feature type="transmembrane region" description="Helical" evidence="8">
    <location>
        <begin position="105"/>
        <end position="125"/>
    </location>
</feature>
<keyword evidence="2" id="KW-0328">Glycosyltransferase</keyword>
<evidence type="ECO:0000256" key="2">
    <source>
        <dbReference type="ARBA" id="ARBA00022676"/>
    </source>
</evidence>
<evidence type="ECO:0000256" key="6">
    <source>
        <dbReference type="ARBA" id="ARBA00023136"/>
    </source>
</evidence>
<keyword evidence="6 8" id="KW-0472">Membrane</keyword>
<dbReference type="AlphaFoldDB" id="A0AAW1PP38"/>
<protein>
    <recommendedName>
        <fullName evidence="11">Cellulose synthase (UDP-forming)</fullName>
    </recommendedName>
</protein>
<evidence type="ECO:0000256" key="1">
    <source>
        <dbReference type="ARBA" id="ARBA00004141"/>
    </source>
</evidence>
<feature type="region of interest" description="Disordered" evidence="7">
    <location>
        <begin position="1"/>
        <end position="33"/>
    </location>
</feature>
<keyword evidence="5 8" id="KW-1133">Transmembrane helix</keyword>
<dbReference type="GO" id="GO:0016757">
    <property type="term" value="F:glycosyltransferase activity"/>
    <property type="evidence" value="ECO:0007669"/>
    <property type="project" value="UniProtKB-KW"/>
</dbReference>
<name>A0AAW1PP38_9CHLO</name>
<reference evidence="9 10" key="1">
    <citation type="journal article" date="2024" name="Nat. Commun.">
        <title>Phylogenomics reveals the evolutionary origins of lichenization in chlorophyte algae.</title>
        <authorList>
            <person name="Puginier C."/>
            <person name="Libourel C."/>
            <person name="Otte J."/>
            <person name="Skaloud P."/>
            <person name="Haon M."/>
            <person name="Grisel S."/>
            <person name="Petersen M."/>
            <person name="Berrin J.G."/>
            <person name="Delaux P.M."/>
            <person name="Dal Grande F."/>
            <person name="Keller J."/>
        </authorList>
    </citation>
    <scope>NUCLEOTIDE SEQUENCE [LARGE SCALE GENOMIC DNA]</scope>
    <source>
        <strain evidence="9 10">SAG 2036</strain>
    </source>
</reference>
<evidence type="ECO:0000313" key="10">
    <source>
        <dbReference type="Proteomes" id="UP001465755"/>
    </source>
</evidence>
<feature type="transmembrane region" description="Helical" evidence="8">
    <location>
        <begin position="477"/>
        <end position="503"/>
    </location>
</feature>
<keyword evidence="4 8" id="KW-0812">Transmembrane</keyword>
<dbReference type="GO" id="GO:0016020">
    <property type="term" value="C:membrane"/>
    <property type="evidence" value="ECO:0007669"/>
    <property type="project" value="UniProtKB-SubCell"/>
</dbReference>
<dbReference type="Pfam" id="PF13641">
    <property type="entry name" value="Glyco_tranf_2_3"/>
    <property type="match status" value="1"/>
</dbReference>